<evidence type="ECO:0000313" key="2">
    <source>
        <dbReference type="EMBL" id="KAL3314285.1"/>
    </source>
</evidence>
<evidence type="ECO:0000313" key="3">
    <source>
        <dbReference type="Proteomes" id="UP001626550"/>
    </source>
</evidence>
<protein>
    <recommendedName>
        <fullName evidence="4">Exocyst complex component Sec6</fullName>
    </recommendedName>
</protein>
<feature type="coiled-coil region" evidence="1">
    <location>
        <begin position="12"/>
        <end position="51"/>
    </location>
</feature>
<sequence length="637" mass="73981">MIDDFVGTYCEKEKADEMIQNWLGQIHEEERENLLINYQAIAEKIDENEEDLVDHNYTLFSLLLTVNAIKVITKMELTNNHNLEVLVDIIETYYEVDVDKVNQEEQELFFTGNIRMLKNVEPQIGCIMERFEQEIRKGLQLVYSGELKVEDLSTPTNSQECQRSCDILQEINQFVADYQDSTKHNERIQQKLAKIHDIERESLFSEFEELLQQIQDNEQELLESNGNILSLMLCSEAFKAVQVLKLSSPDNLVALERITEQIDTFEPSQRGQETFLDQMNSLLDEIIDPEPELQAMKDKFVEFFEPTINSIYEDHRRKIENGQISTGTASTSKCELTRRIGKVIDEFVETYLEAEIQDQRLEGWLQELHQKERKDLLEKYQSIQTKIENLSVDKDRSRILTILLCGNAMRAVCKLELTTINNQILFEEILDRLSDLEPEIQVITERMQTEINEGITVLFSFRDNPEGSLSSVSVAMRNVGVDIKRFLVSYMDLEGHNQQVKSWLGLIHHKERLDLQRKFTSIYDQIQQHRDAMPGENDKILTLKLCIVAMKAILELDLTNENNLDHITELVSAYENLRPDGDSEDATIAVFHGHLAQLDKIEPELKQVIDHFRKDIEPALRYAYKTIGKRSANQDEN</sequence>
<evidence type="ECO:0000256" key="1">
    <source>
        <dbReference type="SAM" id="Coils"/>
    </source>
</evidence>
<evidence type="ECO:0008006" key="4">
    <source>
        <dbReference type="Google" id="ProtNLM"/>
    </source>
</evidence>
<keyword evidence="1" id="KW-0175">Coiled coil</keyword>
<comment type="caution">
    <text evidence="2">The sequence shown here is derived from an EMBL/GenBank/DDBJ whole genome shotgun (WGS) entry which is preliminary data.</text>
</comment>
<feature type="coiled-coil region" evidence="1">
    <location>
        <begin position="200"/>
        <end position="227"/>
    </location>
</feature>
<proteinExistence type="predicted"/>
<dbReference type="Proteomes" id="UP001626550">
    <property type="component" value="Unassembled WGS sequence"/>
</dbReference>
<gene>
    <name evidence="2" type="ORF">Ciccas_007100</name>
</gene>
<keyword evidence="3" id="KW-1185">Reference proteome</keyword>
<dbReference type="AlphaFoldDB" id="A0ABD2Q3W7"/>
<dbReference type="EMBL" id="JBJKFK010001043">
    <property type="protein sequence ID" value="KAL3314285.1"/>
    <property type="molecule type" value="Genomic_DNA"/>
</dbReference>
<organism evidence="2 3">
    <name type="scientific">Cichlidogyrus casuarinus</name>
    <dbReference type="NCBI Taxonomy" id="1844966"/>
    <lineage>
        <taxon>Eukaryota</taxon>
        <taxon>Metazoa</taxon>
        <taxon>Spiralia</taxon>
        <taxon>Lophotrochozoa</taxon>
        <taxon>Platyhelminthes</taxon>
        <taxon>Monogenea</taxon>
        <taxon>Monopisthocotylea</taxon>
        <taxon>Dactylogyridea</taxon>
        <taxon>Ancyrocephalidae</taxon>
        <taxon>Cichlidogyrus</taxon>
    </lineage>
</organism>
<reference evidence="2 3" key="1">
    <citation type="submission" date="2024-11" db="EMBL/GenBank/DDBJ databases">
        <title>Adaptive evolution of stress response genes in parasites aligns with host niche diversity.</title>
        <authorList>
            <person name="Hahn C."/>
            <person name="Resl P."/>
        </authorList>
    </citation>
    <scope>NUCLEOTIDE SEQUENCE [LARGE SCALE GENOMIC DNA]</scope>
    <source>
        <strain evidence="2">EGGRZ-B1_66</strain>
        <tissue evidence="2">Body</tissue>
    </source>
</reference>
<name>A0ABD2Q3W7_9PLAT</name>
<accession>A0ABD2Q3W7</accession>